<proteinExistence type="predicted"/>
<dbReference type="EMBL" id="LR798366">
    <property type="protein sequence ID" value="CAB5226794.1"/>
    <property type="molecule type" value="Genomic_DNA"/>
</dbReference>
<dbReference type="EMBL" id="LR797248">
    <property type="protein sequence ID" value="CAB4196176.1"/>
    <property type="molecule type" value="Genomic_DNA"/>
</dbReference>
<evidence type="ECO:0000313" key="2">
    <source>
        <dbReference type="EMBL" id="CAB4196176.1"/>
    </source>
</evidence>
<dbReference type="EMBL" id="LR796638">
    <property type="protein sequence ID" value="CAB4155677.1"/>
    <property type="molecule type" value="Genomic_DNA"/>
</dbReference>
<organism evidence="1">
    <name type="scientific">uncultured Caudovirales phage</name>
    <dbReference type="NCBI Taxonomy" id="2100421"/>
    <lineage>
        <taxon>Viruses</taxon>
        <taxon>Duplodnaviria</taxon>
        <taxon>Heunggongvirae</taxon>
        <taxon>Uroviricota</taxon>
        <taxon>Caudoviricetes</taxon>
        <taxon>Peduoviridae</taxon>
        <taxon>Maltschvirus</taxon>
        <taxon>Maltschvirus maltsch</taxon>
    </lineage>
</organism>
<gene>
    <name evidence="2" type="ORF">UFOVP1303_62</name>
    <name evidence="3" type="ORF">UFOVP1417_74</name>
    <name evidence="4" type="ORF">UFOVP1517_38</name>
    <name evidence="1" type="ORF">UFOVP664_14</name>
</gene>
<name>A0A6J5NAC0_9CAUD</name>
<protein>
    <submittedName>
        <fullName evidence="1">Uncharacterized protein</fullName>
    </submittedName>
</protein>
<evidence type="ECO:0000313" key="4">
    <source>
        <dbReference type="EMBL" id="CAB5226794.1"/>
    </source>
</evidence>
<dbReference type="EMBL" id="LR797366">
    <property type="protein sequence ID" value="CAB4211067.1"/>
    <property type="molecule type" value="Genomic_DNA"/>
</dbReference>
<accession>A0A6J5NAC0</accession>
<sequence>MVDTVATQTLLDGERLVIQKFTNTSDGTGETGVNKVIVANLSPNAFGVACTGVKINKIWANTHGMEVRILWDATTDLLTWMIPQNTTYAMSFEIFGGLTNNSGTGKTGNIAFTTSDQSAGDMYTIVLECIKTYG</sequence>
<reference evidence="1" key="1">
    <citation type="submission" date="2020-04" db="EMBL/GenBank/DDBJ databases">
        <authorList>
            <person name="Chiriac C."/>
            <person name="Salcher M."/>
            <person name="Ghai R."/>
            <person name="Kavagutti S V."/>
        </authorList>
    </citation>
    <scope>NUCLEOTIDE SEQUENCE</scope>
</reference>
<evidence type="ECO:0000313" key="1">
    <source>
        <dbReference type="EMBL" id="CAB4155677.1"/>
    </source>
</evidence>
<evidence type="ECO:0000313" key="3">
    <source>
        <dbReference type="EMBL" id="CAB4211067.1"/>
    </source>
</evidence>